<feature type="compositionally biased region" description="Basic and acidic residues" evidence="1">
    <location>
        <begin position="46"/>
        <end position="55"/>
    </location>
</feature>
<sequence length="345" mass="36876">MLVLSGGLGPTHDDKTRQAIADFLGVSLVCDHKAYNKIVERYNPSEREAVERSRDTQGTVPQGTTSVHNSKGSALGIFFPYKQTNIFSFPGVPDEFQRMAEDQILPLLAQDYGARLSIFVTGWAESLLKDHLSSVLLRNDLHISILPSINLIELALSGSEKIVNEVGTHVLSLLPHDCLPAGCRSIPEAIYHEASLKGITLSAAESCTGGMVGAALTDIPGISRCFCGSAVCYSNDAKHNILAVPVHILEQFGAVSSECAAAMAEGALKAYKTDIAVSVTGIAGPDGGSSEKPVGTVWFGVATSQKTRTFVKCFSGDRDRVRKRSAAVALEHMWRSLKEEGCSGI</sequence>
<dbReference type="NCBIfam" id="TIGR00199">
    <property type="entry name" value="PncC_domain"/>
    <property type="match status" value="1"/>
</dbReference>
<name>A0A645DDR6_9ZZZZ</name>
<dbReference type="Gene3D" id="3.90.950.20">
    <property type="entry name" value="CinA-like"/>
    <property type="match status" value="1"/>
</dbReference>
<dbReference type="InterPro" id="IPR036425">
    <property type="entry name" value="MoaB/Mog-like_dom_sf"/>
</dbReference>
<dbReference type="InterPro" id="IPR050101">
    <property type="entry name" value="CinA"/>
</dbReference>
<dbReference type="InterPro" id="IPR036653">
    <property type="entry name" value="CinA-like_C"/>
</dbReference>
<evidence type="ECO:0000259" key="3">
    <source>
        <dbReference type="Pfam" id="PF02464"/>
    </source>
</evidence>
<dbReference type="PANTHER" id="PTHR13939">
    <property type="entry name" value="NICOTINAMIDE-NUCLEOTIDE AMIDOHYDROLASE PNCC"/>
    <property type="match status" value="1"/>
</dbReference>
<feature type="domain" description="CinA C-terminal" evidence="3">
    <location>
        <begin position="187"/>
        <end position="334"/>
    </location>
</feature>
<dbReference type="PANTHER" id="PTHR13939:SF0">
    <property type="entry name" value="NMN AMIDOHYDROLASE-LIKE PROTEIN YFAY"/>
    <property type="match status" value="1"/>
</dbReference>
<dbReference type="AlphaFoldDB" id="A0A645DDR6"/>
<comment type="caution">
    <text evidence="4">The sequence shown here is derived from an EMBL/GenBank/DDBJ whole genome shotgun (WGS) entry which is preliminary data.</text>
</comment>
<evidence type="ECO:0000313" key="4">
    <source>
        <dbReference type="EMBL" id="MPM87491.1"/>
    </source>
</evidence>
<proteinExistence type="inferred from homology"/>
<dbReference type="GO" id="GO:0019159">
    <property type="term" value="F:nicotinamide-nucleotide amidase activity"/>
    <property type="evidence" value="ECO:0007669"/>
    <property type="project" value="UniProtKB-EC"/>
</dbReference>
<dbReference type="EC" id="3.5.1.42" evidence="4"/>
<dbReference type="InterPro" id="IPR008135">
    <property type="entry name" value="Competence-induced_CinA"/>
</dbReference>
<dbReference type="Pfam" id="PF02464">
    <property type="entry name" value="CinA"/>
    <property type="match status" value="1"/>
</dbReference>
<gene>
    <name evidence="4" type="primary">pncC_14</name>
    <name evidence="4" type="ORF">SDC9_134587</name>
</gene>
<reference evidence="4" key="1">
    <citation type="submission" date="2019-08" db="EMBL/GenBank/DDBJ databases">
        <authorList>
            <person name="Kucharzyk K."/>
            <person name="Murdoch R.W."/>
            <person name="Higgins S."/>
            <person name="Loffler F."/>
        </authorList>
    </citation>
    <scope>NUCLEOTIDE SEQUENCE</scope>
</reference>
<dbReference type="InterPro" id="IPR001453">
    <property type="entry name" value="MoaB/Mog_dom"/>
</dbReference>
<evidence type="ECO:0000256" key="1">
    <source>
        <dbReference type="SAM" id="MobiDB-lite"/>
    </source>
</evidence>
<feature type="domain" description="MoaB/Mog" evidence="2">
    <location>
        <begin position="2"/>
        <end position="109"/>
    </location>
</feature>
<dbReference type="HAMAP" id="MF_00226_B">
    <property type="entry name" value="CinA_B"/>
    <property type="match status" value="1"/>
</dbReference>
<dbReference type="Gene3D" id="3.40.980.10">
    <property type="entry name" value="MoaB/Mog-like domain"/>
    <property type="match status" value="1"/>
</dbReference>
<feature type="region of interest" description="Disordered" evidence="1">
    <location>
        <begin position="46"/>
        <end position="68"/>
    </location>
</feature>
<feature type="compositionally biased region" description="Polar residues" evidence="1">
    <location>
        <begin position="56"/>
        <end position="68"/>
    </location>
</feature>
<organism evidence="4">
    <name type="scientific">bioreactor metagenome</name>
    <dbReference type="NCBI Taxonomy" id="1076179"/>
    <lineage>
        <taxon>unclassified sequences</taxon>
        <taxon>metagenomes</taxon>
        <taxon>ecological metagenomes</taxon>
    </lineage>
</organism>
<keyword evidence="4" id="KW-0378">Hydrolase</keyword>
<accession>A0A645DDR6</accession>
<dbReference type="SUPFAM" id="SSF53218">
    <property type="entry name" value="Molybdenum cofactor biosynthesis proteins"/>
    <property type="match status" value="1"/>
</dbReference>
<dbReference type="InterPro" id="IPR008136">
    <property type="entry name" value="CinA_C"/>
</dbReference>
<protein>
    <submittedName>
        <fullName evidence="4">Nicotinamide-nucleotide amidohydrolase PncC</fullName>
        <ecNumber evidence="4">3.5.1.42</ecNumber>
    </submittedName>
</protein>
<evidence type="ECO:0000259" key="2">
    <source>
        <dbReference type="Pfam" id="PF00994"/>
    </source>
</evidence>
<dbReference type="EMBL" id="VSSQ01035295">
    <property type="protein sequence ID" value="MPM87491.1"/>
    <property type="molecule type" value="Genomic_DNA"/>
</dbReference>
<dbReference type="Pfam" id="PF00994">
    <property type="entry name" value="MoCF_biosynth"/>
    <property type="match status" value="1"/>
</dbReference>
<dbReference type="SUPFAM" id="SSF142433">
    <property type="entry name" value="CinA-like"/>
    <property type="match status" value="1"/>
</dbReference>